<feature type="transmembrane region" description="Helical" evidence="1">
    <location>
        <begin position="7"/>
        <end position="28"/>
    </location>
</feature>
<keyword evidence="1" id="KW-1133">Transmembrane helix</keyword>
<dbReference type="EMBL" id="JABWGN010000002">
    <property type="protein sequence ID" value="NUW31098.1"/>
    <property type="molecule type" value="Genomic_DNA"/>
</dbReference>
<feature type="transmembrane region" description="Helical" evidence="1">
    <location>
        <begin position="164"/>
        <end position="184"/>
    </location>
</feature>
<comment type="caution">
    <text evidence="2">The sequence shown here is derived from an EMBL/GenBank/DDBJ whole genome shotgun (WGS) entry which is preliminary data.</text>
</comment>
<reference evidence="2 3" key="1">
    <citation type="submission" date="2020-06" db="EMBL/GenBank/DDBJ databases">
        <title>Nonomuraea sp. SMC257, a novel actinomycete isolated from soil.</title>
        <authorList>
            <person name="Chanama M."/>
        </authorList>
    </citation>
    <scope>NUCLEOTIDE SEQUENCE [LARGE SCALE GENOMIC DNA]</scope>
    <source>
        <strain evidence="2 3">SMC257</strain>
    </source>
</reference>
<dbReference type="AlphaFoldDB" id="A0A7Y6M110"/>
<evidence type="ECO:0000313" key="3">
    <source>
        <dbReference type="Proteomes" id="UP000586042"/>
    </source>
</evidence>
<keyword evidence="3" id="KW-1185">Reference proteome</keyword>
<feature type="transmembrane region" description="Helical" evidence="1">
    <location>
        <begin position="135"/>
        <end position="157"/>
    </location>
</feature>
<gene>
    <name evidence="2" type="ORF">HTZ77_06640</name>
</gene>
<feature type="transmembrane region" description="Helical" evidence="1">
    <location>
        <begin position="48"/>
        <end position="77"/>
    </location>
</feature>
<feature type="transmembrane region" description="Helical" evidence="1">
    <location>
        <begin position="89"/>
        <end position="115"/>
    </location>
</feature>
<organism evidence="2 3">
    <name type="scientific">Nonomuraea montanisoli</name>
    <dbReference type="NCBI Taxonomy" id="2741721"/>
    <lineage>
        <taxon>Bacteria</taxon>
        <taxon>Bacillati</taxon>
        <taxon>Actinomycetota</taxon>
        <taxon>Actinomycetes</taxon>
        <taxon>Streptosporangiales</taxon>
        <taxon>Streptosporangiaceae</taxon>
        <taxon>Nonomuraea</taxon>
    </lineage>
</organism>
<evidence type="ECO:0008006" key="4">
    <source>
        <dbReference type="Google" id="ProtNLM"/>
    </source>
</evidence>
<proteinExistence type="predicted"/>
<sequence length="234" mass="24411">MKESHELRWGGIAGIAAVVVAIIARLVMGNAPNVAESATTIAGYLIEYRTAVMAASVLYGIAVMLFLWFGVALATAFRRADDASDTPTLVLAGYVLVSTVMFIGVGIFAGLTYAITTHRGALMALAAGPYTALTVMNMISGIAVAATFAVTAAAIMHTKVFPTWMAWFAIVVAALKLLTALGTGSTARALAPDAPLMVVVPAVFMAVWVLVASYMLIREHLPMPAAGARPVMGH</sequence>
<name>A0A7Y6M110_9ACTN</name>
<accession>A0A7Y6M110</accession>
<dbReference type="Proteomes" id="UP000586042">
    <property type="component" value="Unassembled WGS sequence"/>
</dbReference>
<evidence type="ECO:0000256" key="1">
    <source>
        <dbReference type="SAM" id="Phobius"/>
    </source>
</evidence>
<evidence type="ECO:0000313" key="2">
    <source>
        <dbReference type="EMBL" id="NUW31098.1"/>
    </source>
</evidence>
<protein>
    <recommendedName>
        <fullName evidence="4">DUF4386 family protein</fullName>
    </recommendedName>
</protein>
<feature type="transmembrane region" description="Helical" evidence="1">
    <location>
        <begin position="196"/>
        <end position="217"/>
    </location>
</feature>
<keyword evidence="1" id="KW-0472">Membrane</keyword>
<keyword evidence="1" id="KW-0812">Transmembrane</keyword>